<gene>
    <name evidence="3" type="ORF">D3M95_04740</name>
</gene>
<dbReference type="Pfam" id="PF13367">
    <property type="entry name" value="PrsW-protease"/>
    <property type="match status" value="1"/>
</dbReference>
<feature type="transmembrane region" description="Helical" evidence="2">
    <location>
        <begin position="175"/>
        <end position="195"/>
    </location>
</feature>
<feature type="transmembrane region" description="Helical" evidence="2">
    <location>
        <begin position="97"/>
        <end position="117"/>
    </location>
</feature>
<dbReference type="GO" id="GO:0006508">
    <property type="term" value="P:proteolysis"/>
    <property type="evidence" value="ECO:0007669"/>
    <property type="project" value="UniProtKB-KW"/>
</dbReference>
<accession>A0A418Q799</accession>
<dbReference type="PANTHER" id="PTHR36844">
    <property type="entry name" value="PROTEASE PRSW"/>
    <property type="match status" value="1"/>
</dbReference>
<feature type="transmembrane region" description="Helical" evidence="2">
    <location>
        <begin position="250"/>
        <end position="267"/>
    </location>
</feature>
<keyword evidence="2" id="KW-1133">Transmembrane helix</keyword>
<dbReference type="InterPro" id="IPR026898">
    <property type="entry name" value="PrsW"/>
</dbReference>
<feature type="transmembrane region" description="Helical" evidence="2">
    <location>
        <begin position="151"/>
        <end position="168"/>
    </location>
</feature>
<dbReference type="AlphaFoldDB" id="A0A418Q799"/>
<evidence type="ECO:0000256" key="1">
    <source>
        <dbReference type="SAM" id="MobiDB-lite"/>
    </source>
</evidence>
<dbReference type="RefSeq" id="WP_119664569.1">
    <property type="nucleotide sequence ID" value="NZ_QXJK01000004.1"/>
</dbReference>
<keyword evidence="3" id="KW-0645">Protease</keyword>
<sequence>MTTSMNTPTPSMPSKPSMPSNSAITSTPERAFFHPTNALWWLYCLAVGLGTIYLVAAVVPALSSTQLAVGTVLPLIAVTAVIFGLVILVLDPFGARSGWLLLAGAVAGGTIATAVSLKGNEYIYATVPQILGAQAGSAWESALAGPMTEEWSKGLCILLIMLIAGAAVARPIHGLLIGAFVGLGFQIVENIIYAANGAFDNANSDLSGAWSTTILRSIIGVSSHWVWSAIAGVGVAIILGRIWGRFRTGLLTAVGLIVLGWFLHFFWNMPIGSGPVGMLVKAVLTLTALAFVVRWVWKQERDFLTEVPSSVDATRLPNPTPAMGDHEAR</sequence>
<dbReference type="GO" id="GO:0008233">
    <property type="term" value="F:peptidase activity"/>
    <property type="evidence" value="ECO:0007669"/>
    <property type="project" value="UniProtKB-KW"/>
</dbReference>
<dbReference type="PANTHER" id="PTHR36844:SF1">
    <property type="entry name" value="PROTEASE PRSW"/>
    <property type="match status" value="1"/>
</dbReference>
<dbReference type="OrthoDB" id="4524442at2"/>
<reference evidence="3 4" key="1">
    <citation type="submission" date="2018-09" db="EMBL/GenBank/DDBJ databases">
        <title>Optimization and identification of Corynebacterium falsenii FN1-14 from fish paste.</title>
        <authorList>
            <person name="Daroonpunt R."/>
            <person name="Tanasupawat S."/>
        </authorList>
    </citation>
    <scope>NUCLEOTIDE SEQUENCE [LARGE SCALE GENOMIC DNA]</scope>
    <source>
        <strain evidence="3 4">FN1-14</strain>
    </source>
</reference>
<keyword evidence="2" id="KW-0472">Membrane</keyword>
<dbReference type="Proteomes" id="UP000285278">
    <property type="component" value="Unassembled WGS sequence"/>
</dbReference>
<evidence type="ECO:0000256" key="2">
    <source>
        <dbReference type="SAM" id="Phobius"/>
    </source>
</evidence>
<protein>
    <submittedName>
        <fullName evidence="3">Protease PrsW</fullName>
    </submittedName>
</protein>
<comment type="caution">
    <text evidence="3">The sequence shown here is derived from an EMBL/GenBank/DDBJ whole genome shotgun (WGS) entry which is preliminary data.</text>
</comment>
<keyword evidence="3" id="KW-0378">Hydrolase</keyword>
<keyword evidence="4" id="KW-1185">Reference proteome</keyword>
<evidence type="ECO:0000313" key="4">
    <source>
        <dbReference type="Proteomes" id="UP000285278"/>
    </source>
</evidence>
<evidence type="ECO:0000313" key="3">
    <source>
        <dbReference type="EMBL" id="RIX35184.1"/>
    </source>
</evidence>
<feature type="compositionally biased region" description="Low complexity" evidence="1">
    <location>
        <begin position="1"/>
        <end position="22"/>
    </location>
</feature>
<feature type="transmembrane region" description="Helical" evidence="2">
    <location>
        <begin position="40"/>
        <end position="62"/>
    </location>
</feature>
<feature type="transmembrane region" description="Helical" evidence="2">
    <location>
        <begin position="68"/>
        <end position="90"/>
    </location>
</feature>
<proteinExistence type="predicted"/>
<feature type="transmembrane region" description="Helical" evidence="2">
    <location>
        <begin position="279"/>
        <end position="297"/>
    </location>
</feature>
<dbReference type="EMBL" id="QXJK01000004">
    <property type="protein sequence ID" value="RIX35184.1"/>
    <property type="molecule type" value="Genomic_DNA"/>
</dbReference>
<name>A0A418Q799_9CORY</name>
<feature type="region of interest" description="Disordered" evidence="1">
    <location>
        <begin position="1"/>
        <end position="23"/>
    </location>
</feature>
<organism evidence="3 4">
    <name type="scientific">Corynebacterium falsenii</name>
    <dbReference type="NCBI Taxonomy" id="108486"/>
    <lineage>
        <taxon>Bacteria</taxon>
        <taxon>Bacillati</taxon>
        <taxon>Actinomycetota</taxon>
        <taxon>Actinomycetes</taxon>
        <taxon>Mycobacteriales</taxon>
        <taxon>Corynebacteriaceae</taxon>
        <taxon>Corynebacterium</taxon>
    </lineage>
</organism>
<keyword evidence="2" id="KW-0812">Transmembrane</keyword>
<feature type="transmembrane region" description="Helical" evidence="2">
    <location>
        <begin position="225"/>
        <end position="243"/>
    </location>
</feature>